<evidence type="ECO:0000313" key="3">
    <source>
        <dbReference type="EMBL" id="OQS54251.1"/>
    </source>
</evidence>
<dbReference type="AlphaFoldDB" id="A0A1W0E4V4"/>
<keyword evidence="1" id="KW-0479">Metal-binding</keyword>
<dbReference type="STRING" id="646526.A0A1W0E4V4"/>
<sequence>MFLCKIKGCNQQIEEDLLEHIGKHIEKNKNVEKCLWEGCKCTQKFSSSYALAQHIKCHFQTPNLECAFCHVLFAKEDSLKKHEEKHMHENEKKSRQADRLFFVSEVRDEETENLHLLLEERFYHVSLNRLLKKELVRNKENDDSYNDYLG</sequence>
<comment type="caution">
    <text evidence="3">The sequence shown here is derived from an EMBL/GenBank/DDBJ whole genome shotgun (WGS) entry which is preliminary data.</text>
</comment>
<keyword evidence="4" id="KW-1185">Reference proteome</keyword>
<dbReference type="OrthoDB" id="2188412at2759"/>
<reference evidence="3 4" key="1">
    <citation type="journal article" date="2017" name="Environ. Microbiol.">
        <title>Decay of the glycolytic pathway and adaptation to intranuclear parasitism within Enterocytozoonidae microsporidia.</title>
        <authorList>
            <person name="Wiredu Boakye D."/>
            <person name="Jaroenlak P."/>
            <person name="Prachumwat A."/>
            <person name="Williams T.A."/>
            <person name="Bateman K.S."/>
            <person name="Itsathitphaisarn O."/>
            <person name="Sritunyalucksana K."/>
            <person name="Paszkiewicz K.H."/>
            <person name="Moore K.A."/>
            <person name="Stentiford G.D."/>
            <person name="Williams B.A."/>
        </authorList>
    </citation>
    <scope>NUCLEOTIDE SEQUENCE [LARGE SCALE GENOMIC DNA]</scope>
    <source>
        <strain evidence="3 4">TH1</strain>
    </source>
</reference>
<keyword evidence="1" id="KW-0863">Zinc-finger</keyword>
<dbReference type="PROSITE" id="PS00028">
    <property type="entry name" value="ZINC_FINGER_C2H2_1"/>
    <property type="match status" value="1"/>
</dbReference>
<dbReference type="SMART" id="SM00355">
    <property type="entry name" value="ZnF_C2H2"/>
    <property type="match status" value="3"/>
</dbReference>
<organism evidence="3 4">
    <name type="scientific">Ecytonucleospora hepatopenaei</name>
    <dbReference type="NCBI Taxonomy" id="646526"/>
    <lineage>
        <taxon>Eukaryota</taxon>
        <taxon>Fungi</taxon>
        <taxon>Fungi incertae sedis</taxon>
        <taxon>Microsporidia</taxon>
        <taxon>Enterocytozoonidae</taxon>
        <taxon>Ecytonucleospora</taxon>
    </lineage>
</organism>
<feature type="domain" description="C2H2-type" evidence="2">
    <location>
        <begin position="64"/>
        <end position="93"/>
    </location>
</feature>
<dbReference type="PROSITE" id="PS50157">
    <property type="entry name" value="ZINC_FINGER_C2H2_2"/>
    <property type="match status" value="1"/>
</dbReference>
<evidence type="ECO:0000256" key="1">
    <source>
        <dbReference type="PROSITE-ProRule" id="PRU00042"/>
    </source>
</evidence>
<name>A0A1W0E4V4_9MICR</name>
<dbReference type="Gene3D" id="3.30.160.60">
    <property type="entry name" value="Classic Zinc Finger"/>
    <property type="match status" value="1"/>
</dbReference>
<dbReference type="GO" id="GO:0008270">
    <property type="term" value="F:zinc ion binding"/>
    <property type="evidence" value="ECO:0007669"/>
    <property type="project" value="UniProtKB-KW"/>
</dbReference>
<dbReference type="InterPro" id="IPR013087">
    <property type="entry name" value="Znf_C2H2_type"/>
</dbReference>
<accession>A0A1W0E4V4</accession>
<evidence type="ECO:0000259" key="2">
    <source>
        <dbReference type="PROSITE" id="PS50157"/>
    </source>
</evidence>
<dbReference type="EMBL" id="MNPJ01000021">
    <property type="protein sequence ID" value="OQS54251.1"/>
    <property type="molecule type" value="Genomic_DNA"/>
</dbReference>
<keyword evidence="1" id="KW-0862">Zinc</keyword>
<dbReference type="VEuPathDB" id="MicrosporidiaDB:EHP00_920"/>
<gene>
    <name evidence="3" type="ORF">EHP00_920</name>
</gene>
<evidence type="ECO:0000313" key="4">
    <source>
        <dbReference type="Proteomes" id="UP000192758"/>
    </source>
</evidence>
<proteinExistence type="predicted"/>
<protein>
    <recommendedName>
        <fullName evidence="2">C2H2-type domain-containing protein</fullName>
    </recommendedName>
</protein>
<dbReference type="Proteomes" id="UP000192758">
    <property type="component" value="Unassembled WGS sequence"/>
</dbReference>